<dbReference type="NCBIfam" id="TIGR01713">
    <property type="entry name" value="typeII_sec_gspC"/>
    <property type="match status" value="1"/>
</dbReference>
<feature type="non-terminal residue" evidence="1">
    <location>
        <position position="1"/>
    </location>
</feature>
<proteinExistence type="predicted"/>
<dbReference type="GO" id="GO:0015628">
    <property type="term" value="P:protein secretion by the type II secretion system"/>
    <property type="evidence" value="ECO:0007669"/>
    <property type="project" value="InterPro"/>
</dbReference>
<dbReference type="AlphaFoldDB" id="W1X9P1"/>
<dbReference type="InterPro" id="IPR036034">
    <property type="entry name" value="PDZ_sf"/>
</dbReference>
<reference evidence="1" key="1">
    <citation type="submission" date="2013-12" db="EMBL/GenBank/DDBJ databases">
        <title>A Varibaculum cambriense genome reconstructed from a premature infant gut community with otherwise low bacterial novelty that shifts toward anaerobic metabolism during the third week of life.</title>
        <authorList>
            <person name="Brown C.T."/>
            <person name="Sharon I."/>
            <person name="Thomas B.C."/>
            <person name="Castelle C.J."/>
            <person name="Morowitz M.J."/>
            <person name="Banfield J.F."/>
        </authorList>
    </citation>
    <scope>NUCLEOTIDE SEQUENCE</scope>
</reference>
<gene>
    <name evidence="1" type="ORF">Q604_UNBC17488G0001</name>
</gene>
<dbReference type="Gene3D" id="2.30.42.10">
    <property type="match status" value="1"/>
</dbReference>
<dbReference type="SUPFAM" id="SSF50156">
    <property type="entry name" value="PDZ domain-like"/>
    <property type="match status" value="1"/>
</dbReference>
<name>W1X9P1_9ZZZZ</name>
<dbReference type="GO" id="GO:0015627">
    <property type="term" value="C:type II protein secretion system complex"/>
    <property type="evidence" value="ECO:0007669"/>
    <property type="project" value="InterPro"/>
</dbReference>
<organism evidence="1">
    <name type="scientific">human gut metagenome</name>
    <dbReference type="NCBI Taxonomy" id="408170"/>
    <lineage>
        <taxon>unclassified sequences</taxon>
        <taxon>metagenomes</taxon>
        <taxon>organismal metagenomes</taxon>
    </lineage>
</organism>
<protein>
    <recommendedName>
        <fullName evidence="2">Type II secretion system protein GspC</fullName>
    </recommendedName>
</protein>
<dbReference type="PROSITE" id="PS01141">
    <property type="entry name" value="T2SP_C"/>
    <property type="match status" value="1"/>
</dbReference>
<sequence length="99" mass="10978">ADYIIATPIRDGEQIYGLRLNPRQGLNAFTTSLLQPGDIALRINNLSLTHPDEVSQALSLLLTQQSAQFTIRRNGVPRLINVSVAELTGMNGQRHERTQ</sequence>
<dbReference type="InterPro" id="IPR001639">
    <property type="entry name" value="T2SS_protein-GspC"/>
</dbReference>
<comment type="caution">
    <text evidence="1">The sequence shown here is derived from an EMBL/GenBank/DDBJ whole genome shotgun (WGS) entry which is preliminary data.</text>
</comment>
<evidence type="ECO:0008006" key="2">
    <source>
        <dbReference type="Google" id="ProtNLM"/>
    </source>
</evidence>
<accession>W1X9P1</accession>
<dbReference type="EMBL" id="AZMM01017488">
    <property type="protein sequence ID" value="ETJ26195.1"/>
    <property type="molecule type" value="Genomic_DNA"/>
</dbReference>
<evidence type="ECO:0000313" key="1">
    <source>
        <dbReference type="EMBL" id="ETJ26195.1"/>
    </source>
</evidence>